<name>A0A1C4XQV3_9ACTN</name>
<keyword evidence="1" id="KW-0812">Transmembrane</keyword>
<protein>
    <submittedName>
        <fullName evidence="2">Uncharacterized protein</fullName>
    </submittedName>
</protein>
<dbReference type="Proteomes" id="UP000198228">
    <property type="component" value="Chromosome I"/>
</dbReference>
<dbReference type="EMBL" id="LT607410">
    <property type="protein sequence ID" value="SCF10843.1"/>
    <property type="molecule type" value="Genomic_DNA"/>
</dbReference>
<dbReference type="AlphaFoldDB" id="A0A1C4XQV3"/>
<keyword evidence="1" id="KW-0472">Membrane</keyword>
<reference evidence="2 3" key="1">
    <citation type="submission" date="2016-06" db="EMBL/GenBank/DDBJ databases">
        <authorList>
            <person name="Kjaerup R.B."/>
            <person name="Dalgaard T.S."/>
            <person name="Juul-Madsen H.R."/>
        </authorList>
    </citation>
    <scope>NUCLEOTIDE SEQUENCE [LARGE SCALE GENOMIC DNA]</scope>
    <source>
        <strain evidence="2 3">DSM 43821</strain>
    </source>
</reference>
<keyword evidence="1" id="KW-1133">Transmembrane helix</keyword>
<proteinExistence type="predicted"/>
<organism evidence="2 3">
    <name type="scientific">Micromonospora purpureochromogenes</name>
    <dbReference type="NCBI Taxonomy" id="47872"/>
    <lineage>
        <taxon>Bacteria</taxon>
        <taxon>Bacillati</taxon>
        <taxon>Actinomycetota</taxon>
        <taxon>Actinomycetes</taxon>
        <taxon>Micromonosporales</taxon>
        <taxon>Micromonosporaceae</taxon>
        <taxon>Micromonospora</taxon>
    </lineage>
</organism>
<sequence length="143" mass="15120">MIDQRPDADPPASGRSGPQRWKVVVAIVLLVLTLGGWGAYRLSDGRNEDPGVTACGAADAFVRAGRGEEVAADDVTRVGRLFEDSRHEDLKAKGVLVAGLVQRVQDGQAAGFSPGAELYRRRLSEAVPELVAACANHGVTVED</sequence>
<evidence type="ECO:0000313" key="3">
    <source>
        <dbReference type="Proteomes" id="UP000198228"/>
    </source>
</evidence>
<evidence type="ECO:0000256" key="1">
    <source>
        <dbReference type="SAM" id="Phobius"/>
    </source>
</evidence>
<accession>A0A1C4XQV3</accession>
<dbReference type="RefSeq" id="WP_088961478.1">
    <property type="nucleotide sequence ID" value="NZ_LT607410.1"/>
</dbReference>
<evidence type="ECO:0000313" key="2">
    <source>
        <dbReference type="EMBL" id="SCF10843.1"/>
    </source>
</evidence>
<gene>
    <name evidence="2" type="ORF">GA0074696_2778</name>
</gene>
<feature type="transmembrane region" description="Helical" evidence="1">
    <location>
        <begin position="21"/>
        <end position="40"/>
    </location>
</feature>